<dbReference type="InterPro" id="IPR011009">
    <property type="entry name" value="Kinase-like_dom_sf"/>
</dbReference>
<feature type="compositionally biased region" description="Polar residues" evidence="1">
    <location>
        <begin position="298"/>
        <end position="307"/>
    </location>
</feature>
<feature type="non-terminal residue" evidence="3">
    <location>
        <position position="1"/>
    </location>
</feature>
<evidence type="ECO:0000256" key="1">
    <source>
        <dbReference type="SAM" id="MobiDB-lite"/>
    </source>
</evidence>
<evidence type="ECO:0000259" key="2">
    <source>
        <dbReference type="PROSITE" id="PS50011"/>
    </source>
</evidence>
<dbReference type="GO" id="GO:0004672">
    <property type="term" value="F:protein kinase activity"/>
    <property type="evidence" value="ECO:0007669"/>
    <property type="project" value="InterPro"/>
</dbReference>
<dbReference type="Pfam" id="PF00069">
    <property type="entry name" value="Pkinase"/>
    <property type="match status" value="1"/>
</dbReference>
<feature type="domain" description="Protein kinase" evidence="2">
    <location>
        <begin position="1"/>
        <end position="132"/>
    </location>
</feature>
<accession>A0A821YXB3</accession>
<gene>
    <name evidence="3" type="ORF">QYT958_LOCUS35171</name>
</gene>
<dbReference type="Proteomes" id="UP000663848">
    <property type="component" value="Unassembled WGS sequence"/>
</dbReference>
<reference evidence="3" key="1">
    <citation type="submission" date="2021-02" db="EMBL/GenBank/DDBJ databases">
        <authorList>
            <person name="Nowell W R."/>
        </authorList>
    </citation>
    <scope>NUCLEOTIDE SEQUENCE</scope>
</reference>
<comment type="caution">
    <text evidence="3">The sequence shown here is derived from an EMBL/GenBank/DDBJ whole genome shotgun (WGS) entry which is preliminary data.</text>
</comment>
<feature type="compositionally biased region" description="Low complexity" evidence="1">
    <location>
        <begin position="308"/>
        <end position="318"/>
    </location>
</feature>
<name>A0A821YXB3_9BILA</name>
<organism evidence="3 4">
    <name type="scientific">Rotaria socialis</name>
    <dbReference type="NCBI Taxonomy" id="392032"/>
    <lineage>
        <taxon>Eukaryota</taxon>
        <taxon>Metazoa</taxon>
        <taxon>Spiralia</taxon>
        <taxon>Gnathifera</taxon>
        <taxon>Rotifera</taxon>
        <taxon>Eurotatoria</taxon>
        <taxon>Bdelloidea</taxon>
        <taxon>Philodinida</taxon>
        <taxon>Philodinidae</taxon>
        <taxon>Rotaria</taxon>
    </lineage>
</organism>
<feature type="region of interest" description="Disordered" evidence="1">
    <location>
        <begin position="226"/>
        <end position="318"/>
    </location>
</feature>
<dbReference type="FunFam" id="1.10.510.10:FF:000452">
    <property type="entry name" value="Tau tubulin kinase 2b"/>
    <property type="match status" value="1"/>
</dbReference>
<protein>
    <recommendedName>
        <fullName evidence="2">Protein kinase domain-containing protein</fullName>
    </recommendedName>
</protein>
<dbReference type="SUPFAM" id="SSF56112">
    <property type="entry name" value="Protein kinase-like (PK-like)"/>
    <property type="match status" value="1"/>
</dbReference>
<dbReference type="EMBL" id="CAJOBR010026236">
    <property type="protein sequence ID" value="CAF4970549.1"/>
    <property type="molecule type" value="Genomic_DNA"/>
</dbReference>
<dbReference type="InterPro" id="IPR000719">
    <property type="entry name" value="Prot_kinase_dom"/>
</dbReference>
<dbReference type="GO" id="GO:0005524">
    <property type="term" value="F:ATP binding"/>
    <property type="evidence" value="ECO:0007669"/>
    <property type="project" value="InterPro"/>
</dbReference>
<dbReference type="PANTHER" id="PTHR11909">
    <property type="entry name" value="CASEIN KINASE-RELATED"/>
    <property type="match status" value="1"/>
</dbReference>
<dbReference type="Gene3D" id="1.10.510.10">
    <property type="entry name" value="Transferase(Phosphotransferase) domain 1"/>
    <property type="match status" value="1"/>
</dbReference>
<sequence length="318" mass="36169">MGRLPTTCRKVFMLDFGLARKYTNAEGGVRAARPQAGFRGTVRYASVNAHKNKEMGRHDDLWSLFYMLIEFVTGQLPWRRIKDKEQVGQMKEKYDHAIFLKSLPSEFKQFLEHIQSLHYEDKPDYEFLQTLFRTSIARRAYKESDLYDWEKESNGIEDEVLTQNSALQQQAQQTQQQQQQAVLSNINNKVSMDMTKAILTAQPGGASSTMNLRQQATEADTFDERWKLSNGGGRQSGVTSDHSPFSPRRNIPKSLDRNARRAYASSPVTPATPNTQQTANATDKDISLSKKQSISQQRTPLTATPIDNNNNNNNNKET</sequence>
<feature type="compositionally biased region" description="Low complexity" evidence="1">
    <location>
        <begin position="269"/>
        <end position="281"/>
    </location>
</feature>
<dbReference type="InterPro" id="IPR050235">
    <property type="entry name" value="CK1_Ser-Thr_kinase"/>
</dbReference>
<evidence type="ECO:0000313" key="3">
    <source>
        <dbReference type="EMBL" id="CAF4970549.1"/>
    </source>
</evidence>
<dbReference type="PROSITE" id="PS50011">
    <property type="entry name" value="PROTEIN_KINASE_DOM"/>
    <property type="match status" value="1"/>
</dbReference>
<evidence type="ECO:0000313" key="4">
    <source>
        <dbReference type="Proteomes" id="UP000663848"/>
    </source>
</evidence>
<dbReference type="AlphaFoldDB" id="A0A821YXB3"/>
<proteinExistence type="predicted"/>